<dbReference type="NCBIfam" id="NF005305">
    <property type="entry name" value="PRK06836.1"/>
    <property type="match status" value="1"/>
</dbReference>
<dbReference type="Pfam" id="PF00155">
    <property type="entry name" value="Aminotran_1_2"/>
    <property type="match status" value="1"/>
</dbReference>
<keyword evidence="4" id="KW-1185">Reference proteome</keyword>
<name>A0ABQ0AYB9_9FIRM</name>
<comment type="similarity">
    <text evidence="1">Belongs to the class-I pyridoxal-phosphate-dependent aminotransferase family.</text>
</comment>
<dbReference type="CDD" id="cd00609">
    <property type="entry name" value="AAT_like"/>
    <property type="match status" value="1"/>
</dbReference>
<dbReference type="SUPFAM" id="SSF53383">
    <property type="entry name" value="PLP-dependent transferases"/>
    <property type="match status" value="1"/>
</dbReference>
<keyword evidence="1" id="KW-0808">Transferase</keyword>
<evidence type="ECO:0000313" key="4">
    <source>
        <dbReference type="Proteomes" id="UP001600894"/>
    </source>
</evidence>
<dbReference type="InterPro" id="IPR015422">
    <property type="entry name" value="PyrdxlP-dep_Trfase_small"/>
</dbReference>
<dbReference type="PANTHER" id="PTHR42691">
    <property type="entry name" value="ASPARTATE AMINOTRANSFERASE YHDR-RELATED"/>
    <property type="match status" value="1"/>
</dbReference>
<dbReference type="InterPro" id="IPR015424">
    <property type="entry name" value="PyrdxlP-dep_Trfase"/>
</dbReference>
<accession>A0ABQ0AYB9</accession>
<proteinExistence type="inferred from homology"/>
<feature type="domain" description="Aminotransferase class I/classII large" evidence="2">
    <location>
        <begin position="36"/>
        <end position="383"/>
    </location>
</feature>
<keyword evidence="1 3" id="KW-0032">Aminotransferase</keyword>
<dbReference type="Gene3D" id="3.40.640.10">
    <property type="entry name" value="Type I PLP-dependent aspartate aminotransferase-like (Major domain)"/>
    <property type="match status" value="1"/>
</dbReference>
<dbReference type="InterPro" id="IPR004839">
    <property type="entry name" value="Aminotransferase_I/II_large"/>
</dbReference>
<dbReference type="PANTHER" id="PTHR42691:SF1">
    <property type="entry name" value="ASPARTATE AMINOTRANSFERASE YHDR-RELATED"/>
    <property type="match status" value="1"/>
</dbReference>
<dbReference type="PROSITE" id="PS00105">
    <property type="entry name" value="AA_TRANSFER_CLASS_1"/>
    <property type="match status" value="1"/>
</dbReference>
<dbReference type="Gene3D" id="3.90.1150.10">
    <property type="entry name" value="Aspartate Aminotransferase, domain 1"/>
    <property type="match status" value="2"/>
</dbReference>
<dbReference type="InterPro" id="IPR004838">
    <property type="entry name" value="NHTrfase_class1_PyrdxlP-BS"/>
</dbReference>
<comment type="cofactor">
    <cofactor evidence="1">
        <name>pyridoxal 5'-phosphate</name>
        <dbReference type="ChEBI" id="CHEBI:597326"/>
    </cofactor>
</comment>
<dbReference type="EMBL" id="BAABXL010000001">
    <property type="protein sequence ID" value="GAA6269029.1"/>
    <property type="molecule type" value="Genomic_DNA"/>
</dbReference>
<gene>
    <name evidence="3" type="ORF">F130042H8_20890</name>
</gene>
<protein>
    <recommendedName>
        <fullName evidence="1">Aminotransferase</fullName>
        <ecNumber evidence="1">2.6.1.-</ecNumber>
    </recommendedName>
</protein>
<evidence type="ECO:0000256" key="1">
    <source>
        <dbReference type="RuleBase" id="RU000481"/>
    </source>
</evidence>
<organism evidence="3 4">
    <name type="scientific">Enterocloster alcoholdehydrogenati</name>
    <dbReference type="NCBI Taxonomy" id="2547410"/>
    <lineage>
        <taxon>Bacteria</taxon>
        <taxon>Bacillati</taxon>
        <taxon>Bacillota</taxon>
        <taxon>Clostridia</taxon>
        <taxon>Lachnospirales</taxon>
        <taxon>Lachnospiraceae</taxon>
        <taxon>Enterocloster</taxon>
    </lineage>
</organism>
<evidence type="ECO:0000313" key="3">
    <source>
        <dbReference type="EMBL" id="GAA6269029.1"/>
    </source>
</evidence>
<dbReference type="EC" id="2.6.1.-" evidence="1"/>
<evidence type="ECO:0000259" key="2">
    <source>
        <dbReference type="Pfam" id="PF00155"/>
    </source>
</evidence>
<reference evidence="3 4" key="1">
    <citation type="submission" date="2024-04" db="EMBL/GenBank/DDBJ databases">
        <title>Defined microbial consortia suppress multidrug-resistant proinflammatory Enterobacteriaceae via ecological control.</title>
        <authorList>
            <person name="Furuichi M."/>
            <person name="Kawaguchi T."/>
            <person name="Pust M."/>
            <person name="Yasuma K."/>
            <person name="Plichta D."/>
            <person name="Hasegawa N."/>
            <person name="Ohya T."/>
            <person name="Bhattarai S."/>
            <person name="Sasajima S."/>
            <person name="Aoto Y."/>
            <person name="Tuganbaev T."/>
            <person name="Yaginuma M."/>
            <person name="Ueda M."/>
            <person name="Okahashi N."/>
            <person name="Amafuji K."/>
            <person name="Kiridooshi Y."/>
            <person name="Sugita K."/>
            <person name="Strazar M."/>
            <person name="Skelly A."/>
            <person name="Suda W."/>
            <person name="Hattori M."/>
            <person name="Nakamoto N."/>
            <person name="Caballero S."/>
            <person name="Norman J."/>
            <person name="Olle B."/>
            <person name="Tanoue T."/>
            <person name="Arita M."/>
            <person name="Bucci V."/>
            <person name="Atarashi K."/>
            <person name="Xavier R."/>
            <person name="Honda K."/>
        </authorList>
    </citation>
    <scope>NUCLEOTIDE SEQUENCE [LARGE SCALE GENOMIC DNA]</scope>
    <source>
        <strain evidence="4">f13</strain>
    </source>
</reference>
<dbReference type="InterPro" id="IPR015421">
    <property type="entry name" value="PyrdxlP-dep_Trfase_major"/>
</dbReference>
<dbReference type="Proteomes" id="UP001600894">
    <property type="component" value="Unassembled WGS sequence"/>
</dbReference>
<comment type="caution">
    <text evidence="3">The sequence shown here is derived from an EMBL/GenBank/DDBJ whole genome shotgun (WGS) entry which is preliminary data.</text>
</comment>
<sequence>MSMISKKMTPLVNNNSAIRAMFEEGKRLAAVYGAENVFDFSLGNPNVPAPAAVNQAICDIVREEPSALVHGYMNNAGFEDVREAIAASLNRRFHTAFHMGNILMTVGAASGLNVILKTLLDPGDQVLTFAPYFVEYGNYVRNYDGILEVVLPDTDTFQPNLEELSRRITERTKAVIINTPNNPTGVIYSAETLTRLGSILEEKEKAFGTQIVLISDEPYRELAYDGVEVPYVTKFYHNTVVCYSYSKSLSLPGERIGYLVIPDELTDSSEVFNAAVIANRVTGSVNAPSLMQRVIMRCVDEQADLEAYDRNRNLLYQGLREAGFECVKPQGAFYMFVKSPEPDEKKFCEACRQERILVVPGSSFACPGYVRISYCVSYDQIRRSLPGFKRIAKAYGLRGE</sequence>
<dbReference type="GO" id="GO:0008483">
    <property type="term" value="F:transaminase activity"/>
    <property type="evidence" value="ECO:0007669"/>
    <property type="project" value="UniProtKB-KW"/>
</dbReference>